<evidence type="ECO:0000313" key="1">
    <source>
        <dbReference type="EMBL" id="SVC35133.1"/>
    </source>
</evidence>
<name>A0A382LG28_9ZZZZ</name>
<proteinExistence type="predicted"/>
<feature type="non-terminal residue" evidence="1">
    <location>
        <position position="1"/>
    </location>
</feature>
<reference evidence="1" key="1">
    <citation type="submission" date="2018-05" db="EMBL/GenBank/DDBJ databases">
        <authorList>
            <person name="Lanie J.A."/>
            <person name="Ng W.-L."/>
            <person name="Kazmierczak K.M."/>
            <person name="Andrzejewski T.M."/>
            <person name="Davidsen T.M."/>
            <person name="Wayne K.J."/>
            <person name="Tettelin H."/>
            <person name="Glass J.I."/>
            <person name="Rusch D."/>
            <person name="Podicherti R."/>
            <person name="Tsui H.-C.T."/>
            <person name="Winkler M.E."/>
        </authorList>
    </citation>
    <scope>NUCLEOTIDE SEQUENCE</scope>
</reference>
<dbReference type="EMBL" id="UINC01086555">
    <property type="protein sequence ID" value="SVC35133.1"/>
    <property type="molecule type" value="Genomic_DNA"/>
</dbReference>
<dbReference type="AlphaFoldDB" id="A0A382LG28"/>
<protein>
    <submittedName>
        <fullName evidence="1">Uncharacterized protein</fullName>
    </submittedName>
</protein>
<sequence>KIFVPNSSLADIIVEGLCMAGWEPED</sequence>
<gene>
    <name evidence="1" type="ORF">METZ01_LOCUS287987</name>
</gene>
<organism evidence="1">
    <name type="scientific">marine metagenome</name>
    <dbReference type="NCBI Taxonomy" id="408172"/>
    <lineage>
        <taxon>unclassified sequences</taxon>
        <taxon>metagenomes</taxon>
        <taxon>ecological metagenomes</taxon>
    </lineage>
</organism>
<accession>A0A382LG28</accession>